<organism evidence="2">
    <name type="scientific">Anopheles sinensis</name>
    <name type="common">Mosquito</name>
    <dbReference type="NCBI Taxonomy" id="74873"/>
    <lineage>
        <taxon>Eukaryota</taxon>
        <taxon>Metazoa</taxon>
        <taxon>Ecdysozoa</taxon>
        <taxon>Arthropoda</taxon>
        <taxon>Hexapoda</taxon>
        <taxon>Insecta</taxon>
        <taxon>Pterygota</taxon>
        <taxon>Neoptera</taxon>
        <taxon>Endopterygota</taxon>
        <taxon>Diptera</taxon>
        <taxon>Nematocera</taxon>
        <taxon>Culicoidea</taxon>
        <taxon>Culicidae</taxon>
        <taxon>Anophelinae</taxon>
        <taxon>Anopheles</taxon>
    </lineage>
</organism>
<protein>
    <submittedName>
        <fullName evidence="2">AGAP007553-PA-like protein</fullName>
    </submittedName>
</protein>
<sequence length="96" mass="10790">MTIQANLPSEPVWCLDRRNSGHLFWRRESSRVKFRCDVEVLEFTKDPHEDQPVITDSVVPRRRDPAGLLANLLVVCATCLAAIVVVALPWLLIGPA</sequence>
<dbReference type="AlphaFoldDB" id="A0A084VCE8"/>
<dbReference type="STRING" id="74873.A0A084VCE8"/>
<feature type="transmembrane region" description="Helical" evidence="1">
    <location>
        <begin position="68"/>
        <end position="93"/>
    </location>
</feature>
<dbReference type="VEuPathDB" id="VectorBase:ASIC002498"/>
<keyword evidence="1" id="KW-1133">Transmembrane helix</keyword>
<evidence type="ECO:0000256" key="1">
    <source>
        <dbReference type="SAM" id="Phobius"/>
    </source>
</evidence>
<evidence type="ECO:0000313" key="3">
    <source>
        <dbReference type="EnsemblMetazoa" id="ASIC002498-PA"/>
    </source>
</evidence>
<reference evidence="3" key="2">
    <citation type="submission" date="2020-05" db="UniProtKB">
        <authorList>
            <consortium name="EnsemblMetazoa"/>
        </authorList>
    </citation>
    <scope>IDENTIFICATION</scope>
</reference>
<dbReference type="EnsemblMetazoa" id="ASIC002498-RA">
    <property type="protein sequence ID" value="ASIC002498-PA"/>
    <property type="gene ID" value="ASIC002498"/>
</dbReference>
<dbReference type="Proteomes" id="UP000030765">
    <property type="component" value="Unassembled WGS sequence"/>
</dbReference>
<dbReference type="OMA" id="WYLMERV"/>
<accession>A0A084VCE8</accession>
<evidence type="ECO:0000313" key="2">
    <source>
        <dbReference type="EMBL" id="KFB35642.1"/>
    </source>
</evidence>
<dbReference type="OrthoDB" id="8197637at2759"/>
<dbReference type="EMBL" id="KE524597">
    <property type="protein sequence ID" value="KFB35642.1"/>
    <property type="molecule type" value="Genomic_DNA"/>
</dbReference>
<reference evidence="2 4" key="1">
    <citation type="journal article" date="2014" name="BMC Genomics">
        <title>Genome sequence of Anopheles sinensis provides insight into genetics basis of mosquito competence for malaria parasites.</title>
        <authorList>
            <person name="Zhou D."/>
            <person name="Zhang D."/>
            <person name="Ding G."/>
            <person name="Shi L."/>
            <person name="Hou Q."/>
            <person name="Ye Y."/>
            <person name="Xu Y."/>
            <person name="Zhou H."/>
            <person name="Xiong C."/>
            <person name="Li S."/>
            <person name="Yu J."/>
            <person name="Hong S."/>
            <person name="Yu X."/>
            <person name="Zou P."/>
            <person name="Chen C."/>
            <person name="Chang X."/>
            <person name="Wang W."/>
            <person name="Lv Y."/>
            <person name="Sun Y."/>
            <person name="Ma L."/>
            <person name="Shen B."/>
            <person name="Zhu C."/>
        </authorList>
    </citation>
    <scope>NUCLEOTIDE SEQUENCE [LARGE SCALE GENOMIC DNA]</scope>
</reference>
<gene>
    <name evidence="2" type="ORF">ZHAS_00002498</name>
</gene>
<dbReference type="EMBL" id="ATLV01010669">
    <property type="status" value="NOT_ANNOTATED_CDS"/>
    <property type="molecule type" value="Genomic_DNA"/>
</dbReference>
<name>A0A084VCE8_ANOSI</name>
<proteinExistence type="predicted"/>
<keyword evidence="4" id="KW-1185">Reference proteome</keyword>
<keyword evidence="1" id="KW-0472">Membrane</keyword>
<evidence type="ECO:0000313" key="4">
    <source>
        <dbReference type="Proteomes" id="UP000030765"/>
    </source>
</evidence>
<keyword evidence="1" id="KW-0812">Transmembrane</keyword>